<proteinExistence type="predicted"/>
<keyword evidence="3" id="KW-1185">Reference proteome</keyword>
<gene>
    <name evidence="2" type="ORF">LEP1GSC178_0067</name>
</gene>
<evidence type="ECO:0000313" key="3">
    <source>
        <dbReference type="Proteomes" id="UP000018720"/>
    </source>
</evidence>
<dbReference type="Proteomes" id="UP000018720">
    <property type="component" value="Unassembled WGS sequence"/>
</dbReference>
<evidence type="ECO:0000256" key="1">
    <source>
        <dbReference type="SAM" id="Phobius"/>
    </source>
</evidence>
<keyword evidence="1" id="KW-0472">Membrane</keyword>
<feature type="transmembrane region" description="Helical" evidence="1">
    <location>
        <begin position="37"/>
        <end position="60"/>
    </location>
</feature>
<evidence type="ECO:0000313" key="2">
    <source>
        <dbReference type="EMBL" id="EJZ42325.1"/>
    </source>
</evidence>
<dbReference type="EMBL" id="AHOM02000005">
    <property type="protein sequence ID" value="EJZ42325.1"/>
    <property type="molecule type" value="Genomic_DNA"/>
</dbReference>
<organism evidence="2 3">
    <name type="scientific">Leptospira licerasiae str. MMD4847</name>
    <dbReference type="NCBI Taxonomy" id="1049971"/>
    <lineage>
        <taxon>Bacteria</taxon>
        <taxon>Pseudomonadati</taxon>
        <taxon>Spirochaetota</taxon>
        <taxon>Spirochaetia</taxon>
        <taxon>Leptospirales</taxon>
        <taxon>Leptospiraceae</taxon>
        <taxon>Leptospira</taxon>
    </lineage>
</organism>
<feature type="transmembrane region" description="Helical" evidence="1">
    <location>
        <begin position="12"/>
        <end position="31"/>
    </location>
</feature>
<accession>A0ABN0H9X0</accession>
<keyword evidence="1" id="KW-0812">Transmembrane</keyword>
<name>A0ABN0H9X0_9LEPT</name>
<protein>
    <submittedName>
        <fullName evidence="2">Uncharacterized protein</fullName>
    </submittedName>
</protein>
<keyword evidence="1" id="KW-1133">Transmembrane helix</keyword>
<sequence length="78" mass="8818">MVIPLLGSGFSFLGLPFVTDFFFLALTTFALKETILIFILTIIILALSTINFHFSSAILFQSLDAKIFYFHKKVLVLK</sequence>
<comment type="caution">
    <text evidence="2">The sequence shown here is derived from an EMBL/GenBank/DDBJ whole genome shotgun (WGS) entry which is preliminary data.</text>
</comment>
<reference evidence="2 3" key="1">
    <citation type="submission" date="2012-08" db="EMBL/GenBank/DDBJ databases">
        <authorList>
            <person name="Harkins D.M."/>
            <person name="Durkin A.S."/>
            <person name="Selengut J.D."/>
            <person name="Sanka R."/>
            <person name="DePew J."/>
            <person name="Purushe J."/>
            <person name="Matthias M.A."/>
            <person name="Vinetz J.M."/>
            <person name="Sutton G.G."/>
            <person name="Nelson W.C."/>
            <person name="Fouts D.E."/>
        </authorList>
    </citation>
    <scope>NUCLEOTIDE SEQUENCE [LARGE SCALE GENOMIC DNA]</scope>
    <source>
        <strain evidence="2 3">MMD4847</strain>
    </source>
</reference>